<name>A0ABW8Q1D7_9NEIS</name>
<keyword evidence="3" id="KW-1003">Cell membrane</keyword>
<proteinExistence type="predicted"/>
<dbReference type="InterPro" id="IPR002751">
    <property type="entry name" value="CbiM/NikMN"/>
</dbReference>
<organism evidence="8 9">
    <name type="scientific">Neisseria oralis</name>
    <dbReference type="NCBI Taxonomy" id="1107316"/>
    <lineage>
        <taxon>Bacteria</taxon>
        <taxon>Pseudomonadati</taxon>
        <taxon>Pseudomonadota</taxon>
        <taxon>Betaproteobacteria</taxon>
        <taxon>Neisseriales</taxon>
        <taxon>Neisseriaceae</taxon>
        <taxon>Neisseria</taxon>
    </lineage>
</organism>
<keyword evidence="6 7" id="KW-0472">Membrane</keyword>
<sequence length="225" mass="23885">MLFHASWFARVPASAAWLLLAVLLAATALPALRAAHRYRSAAAVAVVLLAAAWSLNAAPDNGLLAGMSYHLLGMNLAALMVGAPAALWLGALLLFPSLLISDAGWQAYPFNALALLLPPLAVNLSFRALVDRLPANIFVFIFLNGFIGSAAAMLLTGAVLTGVLDRTGAFSDGVMWGSAFPVFFLLSWAEAFISGAATAIFVALKPHWINTFDDGRYLKSTNKIW</sequence>
<feature type="transmembrane region" description="Helical" evidence="7">
    <location>
        <begin position="38"/>
        <end position="59"/>
    </location>
</feature>
<dbReference type="Pfam" id="PF01891">
    <property type="entry name" value="CbiM"/>
    <property type="match status" value="1"/>
</dbReference>
<evidence type="ECO:0000256" key="7">
    <source>
        <dbReference type="SAM" id="Phobius"/>
    </source>
</evidence>
<evidence type="ECO:0000313" key="8">
    <source>
        <dbReference type="EMBL" id="MFK7641346.1"/>
    </source>
</evidence>
<gene>
    <name evidence="8" type="ORF">ACI43T_02375</name>
</gene>
<keyword evidence="4 7" id="KW-0812">Transmembrane</keyword>
<feature type="transmembrane region" description="Helical" evidence="7">
    <location>
        <begin position="180"/>
        <end position="204"/>
    </location>
</feature>
<keyword evidence="5 7" id="KW-1133">Transmembrane helix</keyword>
<comment type="caution">
    <text evidence="8">The sequence shown here is derived from an EMBL/GenBank/DDBJ whole genome shotgun (WGS) entry which is preliminary data.</text>
</comment>
<reference evidence="8 9" key="1">
    <citation type="submission" date="2024-11" db="EMBL/GenBank/DDBJ databases">
        <authorList>
            <person name="Mikucki A.G."/>
            <person name="Kahler C.M."/>
        </authorList>
    </citation>
    <scope>NUCLEOTIDE SEQUENCE [LARGE SCALE GENOMIC DNA]</scope>
    <source>
        <strain evidence="8 9">EXNM717</strain>
    </source>
</reference>
<keyword evidence="9" id="KW-1185">Reference proteome</keyword>
<accession>A0ABW8Q1D7</accession>
<evidence type="ECO:0000256" key="3">
    <source>
        <dbReference type="ARBA" id="ARBA00022475"/>
    </source>
</evidence>
<keyword evidence="2" id="KW-0813">Transport</keyword>
<dbReference type="RefSeq" id="WP_405385435.1">
    <property type="nucleotide sequence ID" value="NZ_JBJGEB010000002.1"/>
</dbReference>
<dbReference type="EMBL" id="JBJGEB010000002">
    <property type="protein sequence ID" value="MFK7641346.1"/>
    <property type="molecule type" value="Genomic_DNA"/>
</dbReference>
<dbReference type="Gene3D" id="1.10.1760.20">
    <property type="match status" value="1"/>
</dbReference>
<evidence type="ECO:0000256" key="1">
    <source>
        <dbReference type="ARBA" id="ARBA00004651"/>
    </source>
</evidence>
<feature type="transmembrane region" description="Helical" evidence="7">
    <location>
        <begin position="138"/>
        <end position="160"/>
    </location>
</feature>
<protein>
    <submittedName>
        <fullName evidence="8">Energy-coupling factor ABC transporter permease</fullName>
    </submittedName>
</protein>
<evidence type="ECO:0000256" key="5">
    <source>
        <dbReference type="ARBA" id="ARBA00022989"/>
    </source>
</evidence>
<evidence type="ECO:0000313" key="9">
    <source>
        <dbReference type="Proteomes" id="UP001621964"/>
    </source>
</evidence>
<evidence type="ECO:0000256" key="6">
    <source>
        <dbReference type="ARBA" id="ARBA00023136"/>
    </source>
</evidence>
<evidence type="ECO:0000256" key="2">
    <source>
        <dbReference type="ARBA" id="ARBA00022448"/>
    </source>
</evidence>
<feature type="transmembrane region" description="Helical" evidence="7">
    <location>
        <begin position="71"/>
        <end position="95"/>
    </location>
</feature>
<evidence type="ECO:0000256" key="4">
    <source>
        <dbReference type="ARBA" id="ARBA00022692"/>
    </source>
</evidence>
<comment type="subcellular location">
    <subcellularLocation>
        <location evidence="1">Cell membrane</location>
        <topology evidence="1">Multi-pass membrane protein</topology>
    </subcellularLocation>
</comment>
<feature type="transmembrane region" description="Helical" evidence="7">
    <location>
        <begin position="107"/>
        <end position="126"/>
    </location>
</feature>
<dbReference type="Proteomes" id="UP001621964">
    <property type="component" value="Unassembled WGS sequence"/>
</dbReference>